<accession>A0A8D0HIW0</accession>
<evidence type="ECO:0000313" key="13">
    <source>
        <dbReference type="Proteomes" id="UP000694392"/>
    </source>
</evidence>
<dbReference type="Ensembl" id="ENSSPUT00000021176.1">
    <property type="protein sequence ID" value="ENSSPUP00000019878.1"/>
    <property type="gene ID" value="ENSSPUG00000015289.1"/>
</dbReference>
<keyword evidence="7" id="KW-0206">Cytoskeleton</keyword>
<feature type="region of interest" description="Disordered" evidence="11">
    <location>
        <begin position="196"/>
        <end position="232"/>
    </location>
</feature>
<proteinExistence type="inferred from homology"/>
<keyword evidence="6" id="KW-0175">Coiled coil</keyword>
<dbReference type="OMA" id="CKEDPCT"/>
<evidence type="ECO:0000256" key="3">
    <source>
        <dbReference type="ARBA" id="ARBA00014910"/>
    </source>
</evidence>
<comment type="similarity">
    <text evidence="2">Belongs to the POC5 family.</text>
</comment>
<evidence type="ECO:0000256" key="6">
    <source>
        <dbReference type="ARBA" id="ARBA00023054"/>
    </source>
</evidence>
<feature type="region of interest" description="Disordered" evidence="11">
    <location>
        <begin position="35"/>
        <end position="78"/>
    </location>
</feature>
<evidence type="ECO:0000256" key="8">
    <source>
        <dbReference type="ARBA" id="ARBA00023306"/>
    </source>
</evidence>
<comment type="function">
    <text evidence="10">Essential for the assembly of the distal half of centrioles, required for centriole elongation. Acts as a negative regulator of centriole elongation.</text>
</comment>
<keyword evidence="4" id="KW-0963">Cytoplasm</keyword>
<dbReference type="GO" id="GO:0005814">
    <property type="term" value="C:centriole"/>
    <property type="evidence" value="ECO:0007669"/>
    <property type="project" value="UniProtKB-SubCell"/>
</dbReference>
<organism evidence="12 13">
    <name type="scientific">Sphenodon punctatus</name>
    <name type="common">Tuatara</name>
    <name type="synonym">Hatteria punctata</name>
    <dbReference type="NCBI Taxonomy" id="8508"/>
    <lineage>
        <taxon>Eukaryota</taxon>
        <taxon>Metazoa</taxon>
        <taxon>Chordata</taxon>
        <taxon>Craniata</taxon>
        <taxon>Vertebrata</taxon>
        <taxon>Euteleostomi</taxon>
        <taxon>Lepidosauria</taxon>
        <taxon>Sphenodontia</taxon>
        <taxon>Sphenodontidae</taxon>
        <taxon>Sphenodon</taxon>
    </lineage>
</organism>
<dbReference type="Proteomes" id="UP000694392">
    <property type="component" value="Unplaced"/>
</dbReference>
<dbReference type="AlphaFoldDB" id="A0A8D0HIW0"/>
<feature type="compositionally biased region" description="Polar residues" evidence="11">
    <location>
        <begin position="220"/>
        <end position="232"/>
    </location>
</feature>
<evidence type="ECO:0000256" key="1">
    <source>
        <dbReference type="ARBA" id="ARBA00004114"/>
    </source>
</evidence>
<reference evidence="12" key="2">
    <citation type="submission" date="2025-09" db="UniProtKB">
        <authorList>
            <consortium name="Ensembl"/>
        </authorList>
    </citation>
    <scope>IDENTIFICATION</scope>
</reference>
<keyword evidence="5" id="KW-0677">Repeat</keyword>
<keyword evidence="8" id="KW-0131">Cell cycle</keyword>
<dbReference type="GO" id="GO:0032391">
    <property type="term" value="C:photoreceptor connecting cilium"/>
    <property type="evidence" value="ECO:0007669"/>
    <property type="project" value="TreeGrafter"/>
</dbReference>
<evidence type="ECO:0000256" key="4">
    <source>
        <dbReference type="ARBA" id="ARBA00022490"/>
    </source>
</evidence>
<evidence type="ECO:0000256" key="2">
    <source>
        <dbReference type="ARBA" id="ARBA00010411"/>
    </source>
</evidence>
<evidence type="ECO:0000256" key="9">
    <source>
        <dbReference type="ARBA" id="ARBA00031694"/>
    </source>
</evidence>
<evidence type="ECO:0000256" key="11">
    <source>
        <dbReference type="SAM" id="MobiDB-lite"/>
    </source>
</evidence>
<dbReference type="PANTHER" id="PTHR28618">
    <property type="entry name" value="CENTROSOMAL PROTEIN POC5"/>
    <property type="match status" value="1"/>
</dbReference>
<dbReference type="GO" id="GO:0042462">
    <property type="term" value="P:eye photoreceptor cell development"/>
    <property type="evidence" value="ECO:0007669"/>
    <property type="project" value="TreeGrafter"/>
</dbReference>
<name>A0A8D0HIW0_SPHPU</name>
<feature type="compositionally biased region" description="Basic and acidic residues" evidence="11">
    <location>
        <begin position="35"/>
        <end position="54"/>
    </location>
</feature>
<evidence type="ECO:0000256" key="7">
    <source>
        <dbReference type="ARBA" id="ARBA00023212"/>
    </source>
</evidence>
<evidence type="ECO:0000256" key="10">
    <source>
        <dbReference type="ARBA" id="ARBA00049959"/>
    </source>
</evidence>
<evidence type="ECO:0000256" key="5">
    <source>
        <dbReference type="ARBA" id="ARBA00022737"/>
    </source>
</evidence>
<sequence>MQSQRNDYEDAMKKAFMRGVCALNLEAMTIFQAKDGKIDQDPAQKKEDPCKEDPCTSAPARFPSCQFDPPAPPPPTAATAREEEMFSCHVAGHVSTSQIRLDSSSTVMVTSGAVGSGIPSSQKLPLARVLTSSQQKAGRTITARIMGRPDLGAKNRVCSTLAVLGVSPPMSSVVVEKHHPVTQQTISQATAAKYSRSVHHASNATSVRPAGHGGRAPHSQYHSNIQSIKVVD</sequence>
<protein>
    <recommendedName>
        <fullName evidence="3">Centrosomal protein POC5</fullName>
    </recommendedName>
    <alternativeName>
        <fullName evidence="9">Protein of centriole 5</fullName>
    </alternativeName>
</protein>
<dbReference type="InterPro" id="IPR033351">
    <property type="entry name" value="POC5"/>
</dbReference>
<evidence type="ECO:0000313" key="12">
    <source>
        <dbReference type="Ensembl" id="ENSSPUP00000019878.1"/>
    </source>
</evidence>
<comment type="subcellular location">
    <subcellularLocation>
        <location evidence="1">Cytoplasm</location>
        <location evidence="1">Cytoskeleton</location>
        <location evidence="1">Microtubule organizing center</location>
        <location evidence="1">Centrosome</location>
        <location evidence="1">Centriole</location>
    </subcellularLocation>
</comment>
<dbReference type="PANTHER" id="PTHR28618:SF1">
    <property type="entry name" value="CENTROSOMAL PROTEIN POC5"/>
    <property type="match status" value="1"/>
</dbReference>
<keyword evidence="13" id="KW-1185">Reference proteome</keyword>
<reference evidence="12" key="1">
    <citation type="submission" date="2025-08" db="UniProtKB">
        <authorList>
            <consortium name="Ensembl"/>
        </authorList>
    </citation>
    <scope>IDENTIFICATION</scope>
</reference>